<evidence type="ECO:0000256" key="3">
    <source>
        <dbReference type="PIRSR" id="PIRSR605511-2"/>
    </source>
</evidence>
<dbReference type="GO" id="GO:0005509">
    <property type="term" value="F:calcium ion binding"/>
    <property type="evidence" value="ECO:0007669"/>
    <property type="project" value="TreeGrafter"/>
</dbReference>
<evidence type="ECO:0000259" key="4">
    <source>
        <dbReference type="Pfam" id="PF08450"/>
    </source>
</evidence>
<dbReference type="Proteomes" id="UP000070134">
    <property type="component" value="Chromosome"/>
</dbReference>
<comment type="cofactor">
    <cofactor evidence="3">
        <name>Zn(2+)</name>
        <dbReference type="ChEBI" id="CHEBI:29105"/>
    </cofactor>
    <text evidence="3">Binds 1 divalent metal cation per subunit.</text>
</comment>
<feature type="binding site" evidence="3">
    <location>
        <position position="198"/>
    </location>
    <ligand>
        <name>a divalent metal cation</name>
        <dbReference type="ChEBI" id="CHEBI:60240"/>
    </ligand>
</feature>
<dbReference type="KEGG" id="satk:SA2016_0907"/>
<feature type="domain" description="SMP-30/Gluconolactonase/LRE-like region" evidence="4">
    <location>
        <begin position="13"/>
        <end position="256"/>
    </location>
</feature>
<keyword evidence="3" id="KW-0479">Metal-binding</keyword>
<dbReference type="InterPro" id="IPR013658">
    <property type="entry name" value="SGL"/>
</dbReference>
<accession>A0A126ZYW8</accession>
<evidence type="ECO:0000313" key="5">
    <source>
        <dbReference type="EMBL" id="AMM31595.1"/>
    </source>
</evidence>
<name>A0A126ZYW8_9MICC</name>
<proteinExistence type="inferred from homology"/>
<feature type="binding site" evidence="3">
    <location>
        <position position="15"/>
    </location>
    <ligand>
        <name>a divalent metal cation</name>
        <dbReference type="ChEBI" id="CHEBI:60240"/>
    </ligand>
</feature>
<dbReference type="OrthoDB" id="2633250at2"/>
<dbReference type="STRING" id="37927.SA2016_0907"/>
<dbReference type="EMBL" id="CP014518">
    <property type="protein sequence ID" value="AMM31595.1"/>
    <property type="molecule type" value="Genomic_DNA"/>
</dbReference>
<dbReference type="PATRIC" id="fig|37927.3.peg.937"/>
<comment type="similarity">
    <text evidence="1">Belongs to the SMP-30/CGR1 family.</text>
</comment>
<feature type="active site" description="Proton donor/acceptor" evidence="2">
    <location>
        <position position="198"/>
    </location>
</feature>
<keyword evidence="6" id="KW-1185">Reference proteome</keyword>
<gene>
    <name evidence="5" type="ORF">SA2016_0907</name>
</gene>
<dbReference type="GO" id="GO:0019853">
    <property type="term" value="P:L-ascorbic acid biosynthetic process"/>
    <property type="evidence" value="ECO:0007669"/>
    <property type="project" value="TreeGrafter"/>
</dbReference>
<dbReference type="SUPFAM" id="SSF63829">
    <property type="entry name" value="Calcium-dependent phosphotriesterase"/>
    <property type="match status" value="1"/>
</dbReference>
<feature type="binding site" evidence="3">
    <location>
        <position position="147"/>
    </location>
    <ligand>
        <name>a divalent metal cation</name>
        <dbReference type="ChEBI" id="CHEBI:60240"/>
    </ligand>
</feature>
<protein>
    <submittedName>
        <fullName evidence="5">Calcium-binding protein</fullName>
    </submittedName>
</protein>
<dbReference type="InterPro" id="IPR011042">
    <property type="entry name" value="6-blade_b-propeller_TolB-like"/>
</dbReference>
<dbReference type="InterPro" id="IPR005511">
    <property type="entry name" value="SMP-30"/>
</dbReference>
<feature type="binding site" evidence="3">
    <location>
        <position position="101"/>
    </location>
    <ligand>
        <name>substrate</name>
    </ligand>
</feature>
<dbReference type="RefSeq" id="WP_066495792.1">
    <property type="nucleotide sequence ID" value="NZ_BJMO01000018.1"/>
</dbReference>
<evidence type="ECO:0000256" key="1">
    <source>
        <dbReference type="ARBA" id="ARBA00008853"/>
    </source>
</evidence>
<evidence type="ECO:0000313" key="6">
    <source>
        <dbReference type="Proteomes" id="UP000070134"/>
    </source>
</evidence>
<feature type="binding site" evidence="3">
    <location>
        <position position="99"/>
    </location>
    <ligand>
        <name>substrate</name>
    </ligand>
</feature>
<dbReference type="AlphaFoldDB" id="A0A126ZYW8"/>
<dbReference type="Gene3D" id="2.120.10.30">
    <property type="entry name" value="TolB, C-terminal domain"/>
    <property type="match status" value="1"/>
</dbReference>
<dbReference type="PRINTS" id="PR01790">
    <property type="entry name" value="SMP30FAMILY"/>
</dbReference>
<reference evidence="5 6" key="1">
    <citation type="submission" date="2016-02" db="EMBL/GenBank/DDBJ databases">
        <title>Complete genome of Sinomonas atrocyanea KCTC 3377.</title>
        <authorList>
            <person name="Kim K.M."/>
        </authorList>
    </citation>
    <scope>NUCLEOTIDE SEQUENCE [LARGE SCALE GENOMIC DNA]</scope>
    <source>
        <strain evidence="5 6">KCTC 3377</strain>
    </source>
</reference>
<evidence type="ECO:0000256" key="2">
    <source>
        <dbReference type="PIRSR" id="PIRSR605511-1"/>
    </source>
</evidence>
<organism evidence="5 6">
    <name type="scientific">Sinomonas atrocyanea</name>
    <dbReference type="NCBI Taxonomy" id="37927"/>
    <lineage>
        <taxon>Bacteria</taxon>
        <taxon>Bacillati</taxon>
        <taxon>Actinomycetota</taxon>
        <taxon>Actinomycetes</taxon>
        <taxon>Micrococcales</taxon>
        <taxon>Micrococcaceae</taxon>
        <taxon>Sinomonas</taxon>
    </lineage>
</organism>
<dbReference type="PANTHER" id="PTHR10907:SF47">
    <property type="entry name" value="REGUCALCIN"/>
    <property type="match status" value="1"/>
</dbReference>
<dbReference type="PANTHER" id="PTHR10907">
    <property type="entry name" value="REGUCALCIN"/>
    <property type="match status" value="1"/>
</dbReference>
<sequence length="305" mass="33387">MRISTVIDLKPSLGEGPVWDVKTKLLWWIDSIDGRIYRHDQDGAGLQVWDVEEKIGSMALFADGASLLLAQQSGLYRYDHQTDTRALIADPEPGSPTNRLNDGKVDPRGRFVFGSMDTLEETPSGRLYRLDTDLSIHVIDEGIICSNGPCFSPDGSTLYFADTWTGDIWAYDYDLETGEVANRRVFAKVDTSDGGAVDGMTVDAAGFLWQAHVYGGKLHRYDPEGTLERTIEMPVLKITCPTFGGTDLDRLFVTTMGRPPLPRFPTDGPDRGALFAIDGLGIQGQAIPRFGSPAPASANKPTKES</sequence>
<dbReference type="GO" id="GO:0004341">
    <property type="term" value="F:gluconolactonase activity"/>
    <property type="evidence" value="ECO:0007669"/>
    <property type="project" value="TreeGrafter"/>
</dbReference>
<dbReference type="Pfam" id="PF08450">
    <property type="entry name" value="SGL"/>
    <property type="match status" value="1"/>
</dbReference>
<keyword evidence="3" id="KW-0862">Zinc</keyword>